<organism evidence="1 2">
    <name type="scientific">[Clostridium] polysaccharolyticum</name>
    <dbReference type="NCBI Taxonomy" id="29364"/>
    <lineage>
        <taxon>Bacteria</taxon>
        <taxon>Bacillati</taxon>
        <taxon>Bacillota</taxon>
        <taxon>Clostridia</taxon>
        <taxon>Lachnospirales</taxon>
        <taxon>Lachnospiraceae</taxon>
    </lineage>
</organism>
<evidence type="ECO:0000313" key="1">
    <source>
        <dbReference type="EMBL" id="SES92272.1"/>
    </source>
</evidence>
<reference evidence="1 2" key="1">
    <citation type="submission" date="2016-10" db="EMBL/GenBank/DDBJ databases">
        <authorList>
            <person name="de Groot N.N."/>
        </authorList>
    </citation>
    <scope>NUCLEOTIDE SEQUENCE [LARGE SCALE GENOMIC DNA]</scope>
    <source>
        <strain evidence="1 2">DSM 1801</strain>
    </source>
</reference>
<sequence length="42" mass="4910">MNVTKDGFKDRQLHIEDYLQMVSAEQKEYAEVFATSYPITIV</sequence>
<dbReference type="RefSeq" id="WP_278280379.1">
    <property type="nucleotide sequence ID" value="NZ_FOHN01000005.1"/>
</dbReference>
<dbReference type="Proteomes" id="UP000199800">
    <property type="component" value="Unassembled WGS sequence"/>
</dbReference>
<dbReference type="EMBL" id="FOHN01000005">
    <property type="protein sequence ID" value="SES92272.1"/>
    <property type="molecule type" value="Genomic_DNA"/>
</dbReference>
<dbReference type="STRING" id="29364.SAMN04487772_10597"/>
<gene>
    <name evidence="1" type="ORF">SAMN04487772_10597</name>
</gene>
<keyword evidence="2" id="KW-1185">Reference proteome</keyword>
<protein>
    <submittedName>
        <fullName evidence="1">Uncharacterized protein</fullName>
    </submittedName>
</protein>
<proteinExistence type="predicted"/>
<name>A0A1I0ADK1_9FIRM</name>
<accession>A0A1I0ADK1</accession>
<evidence type="ECO:0000313" key="2">
    <source>
        <dbReference type="Proteomes" id="UP000199800"/>
    </source>
</evidence>
<dbReference type="AlphaFoldDB" id="A0A1I0ADK1"/>